<keyword evidence="2" id="KW-1185">Reference proteome</keyword>
<evidence type="ECO:0000313" key="2">
    <source>
        <dbReference type="Proteomes" id="UP000007842"/>
    </source>
</evidence>
<dbReference type="EMBL" id="CP003219">
    <property type="protein sequence ID" value="AEW92753.1"/>
    <property type="molecule type" value="Genomic_DNA"/>
</dbReference>
<dbReference type="STRING" id="1003195.SCATT_03820"/>
<dbReference type="eggNOG" id="ENOG5031YZJ">
    <property type="taxonomic scope" value="Bacteria"/>
</dbReference>
<dbReference type="PATRIC" id="fig|1003195.29.peg.376"/>
<evidence type="ECO:0000313" key="1">
    <source>
        <dbReference type="EMBL" id="AEW92753.1"/>
    </source>
</evidence>
<accession>G8WNJ1</accession>
<organism evidence="1 2">
    <name type="scientific">Streptantibioticus cattleyicolor (strain ATCC 35852 / DSM 46488 / JCM 4925 / NBRC 14057 / NRRL 8057)</name>
    <name type="common">Streptomyces cattleya</name>
    <dbReference type="NCBI Taxonomy" id="1003195"/>
    <lineage>
        <taxon>Bacteria</taxon>
        <taxon>Bacillati</taxon>
        <taxon>Actinomycetota</taxon>
        <taxon>Actinomycetes</taxon>
        <taxon>Kitasatosporales</taxon>
        <taxon>Streptomycetaceae</taxon>
        <taxon>Streptantibioticus</taxon>
    </lineage>
</organism>
<reference evidence="2" key="1">
    <citation type="submission" date="2011-12" db="EMBL/GenBank/DDBJ databases">
        <title>Complete genome sequence of Streptomyces cattleya strain DSM 46488.</title>
        <authorList>
            <person name="Ou H.-Y."/>
            <person name="Li P."/>
            <person name="Zhao C."/>
            <person name="O'Hagan D."/>
            <person name="Deng Z."/>
        </authorList>
    </citation>
    <scope>NUCLEOTIDE SEQUENCE [LARGE SCALE GENOMIC DNA]</scope>
    <source>
        <strain evidence="2">ATCC 35852 / DSM 46488 / JCM 4925 / NBRC 14057 / NRRL 8057</strain>
    </source>
</reference>
<dbReference type="AlphaFoldDB" id="G8WNJ1"/>
<gene>
    <name evidence="1" type="ordered locus">SCATT_03820</name>
</gene>
<dbReference type="KEGG" id="scy:SCATT_03820"/>
<protein>
    <submittedName>
        <fullName evidence="1">Uncharacterized protein</fullName>
    </submittedName>
</protein>
<dbReference type="Proteomes" id="UP000007842">
    <property type="component" value="Chromosome"/>
</dbReference>
<sequence length="110" mass="11540">MDAADDVGLDDEIPELSPGAPLRDAVARLRAQSFPPPVDGGRAAWVLRAGGPDGRPLAVVAQQWYEPRYLVDADGPVGDLAAPADGGPVLFFEYRHGSDPAEVHAELTGP</sequence>
<proteinExistence type="predicted"/>
<name>G8WNJ1_STREN</name>
<dbReference type="HOGENOM" id="CLU_2169587_0_0_11"/>